<dbReference type="PATRIC" id="fig|1365250.3.peg.3055"/>
<feature type="chain" id="PRO_5007881749" description="Periplasmic binding protein domain-containing protein" evidence="3">
    <location>
        <begin position="39"/>
        <end position="344"/>
    </location>
</feature>
<feature type="domain" description="Periplasmic binding protein" evidence="4">
    <location>
        <begin position="42"/>
        <end position="318"/>
    </location>
</feature>
<evidence type="ECO:0000313" key="6">
    <source>
        <dbReference type="Proteomes" id="UP000076643"/>
    </source>
</evidence>
<keyword evidence="6" id="KW-1185">Reference proteome</keyword>
<dbReference type="GO" id="GO:0030246">
    <property type="term" value="F:carbohydrate binding"/>
    <property type="evidence" value="ECO:0007669"/>
    <property type="project" value="TreeGrafter"/>
</dbReference>
<sequence>MTQAYGKFVKDLALKFRLMHLLKWCVLATLAFSTSTSAKLSFALIGKTKNDSFYEQSFKGCQAFSRTISDLTCIYDGADDYQDVRTQVLIVKEYINKGIDGLLISTTDSRFLVSGALQLAKEKGIPVITFDSDLLEQHKTYRLTYVGTNNFDFGNALGQAAKKYKKLDPQPICIQSGHQTTPNLNKRIEGVRHALSDGSVTKLNGSTGWIEYDRCPLYTMGRRDDSLNQLLTILDYKHPPIFIAVAGFAQFNTDYTSKLLSYKKRIQEGDITIISADTEQIQLKALSNGLSSINIGQNPHEMGRLSAELLYRYVKSGEKPQKNTYYLDFHYCNQDNVATCTVNY</sequence>
<dbReference type="InterPro" id="IPR025997">
    <property type="entry name" value="SBP_2_dom"/>
</dbReference>
<name>A0A166WAH3_9GAMM</name>
<dbReference type="PANTHER" id="PTHR30036">
    <property type="entry name" value="D-XYLOSE-BINDING PERIPLASMIC PROTEIN"/>
    <property type="match status" value="1"/>
</dbReference>
<evidence type="ECO:0000256" key="1">
    <source>
        <dbReference type="ARBA" id="ARBA00004418"/>
    </source>
</evidence>
<gene>
    <name evidence="5" type="ORF">N475_17260</name>
</gene>
<dbReference type="SUPFAM" id="SSF53822">
    <property type="entry name" value="Periplasmic binding protein-like I"/>
    <property type="match status" value="1"/>
</dbReference>
<keyword evidence="3" id="KW-0732">Signal</keyword>
<dbReference type="InterPro" id="IPR050555">
    <property type="entry name" value="Bact_Solute-Bind_Prot2"/>
</dbReference>
<comment type="subcellular location">
    <subcellularLocation>
        <location evidence="1">Periplasm</location>
    </subcellularLocation>
</comment>
<dbReference type="PANTHER" id="PTHR30036:SF7">
    <property type="entry name" value="ABC TRANSPORTER PERIPLASMIC-BINDING PROTEIN YPHF"/>
    <property type="match status" value="1"/>
</dbReference>
<proteinExistence type="inferred from homology"/>
<comment type="similarity">
    <text evidence="2">Belongs to the bacterial solute-binding protein 2 family.</text>
</comment>
<evidence type="ECO:0000313" key="5">
    <source>
        <dbReference type="EMBL" id="KZN36674.1"/>
    </source>
</evidence>
<reference evidence="5 6" key="1">
    <citation type="submission" date="2013-07" db="EMBL/GenBank/DDBJ databases">
        <title>Comparative Genomic and Metabolomic Analysis of Twelve Strains of Pseudoalteromonas luteoviolacea.</title>
        <authorList>
            <person name="Vynne N.G."/>
            <person name="Mansson M."/>
            <person name="Gram L."/>
        </authorList>
    </citation>
    <scope>NUCLEOTIDE SEQUENCE [LARGE SCALE GENOMIC DNA]</scope>
    <source>
        <strain evidence="5 6">DSM 6061</strain>
    </source>
</reference>
<accession>A0A166WAH3</accession>
<dbReference type="GO" id="GO:0030288">
    <property type="term" value="C:outer membrane-bounded periplasmic space"/>
    <property type="evidence" value="ECO:0007669"/>
    <property type="project" value="TreeGrafter"/>
</dbReference>
<evidence type="ECO:0000259" key="4">
    <source>
        <dbReference type="Pfam" id="PF13407"/>
    </source>
</evidence>
<comment type="caution">
    <text evidence="5">The sequence shown here is derived from an EMBL/GenBank/DDBJ whole genome shotgun (WGS) entry which is preliminary data.</text>
</comment>
<evidence type="ECO:0000256" key="3">
    <source>
        <dbReference type="SAM" id="SignalP"/>
    </source>
</evidence>
<protein>
    <recommendedName>
        <fullName evidence="4">Periplasmic binding protein domain-containing protein</fullName>
    </recommendedName>
</protein>
<dbReference type="InterPro" id="IPR028082">
    <property type="entry name" value="Peripla_BP_I"/>
</dbReference>
<feature type="signal peptide" evidence="3">
    <location>
        <begin position="1"/>
        <end position="38"/>
    </location>
</feature>
<dbReference type="Proteomes" id="UP000076643">
    <property type="component" value="Unassembled WGS sequence"/>
</dbReference>
<dbReference type="Pfam" id="PF13407">
    <property type="entry name" value="Peripla_BP_4"/>
    <property type="match status" value="1"/>
</dbReference>
<dbReference type="Gene3D" id="3.40.50.2300">
    <property type="match status" value="2"/>
</dbReference>
<evidence type="ECO:0000256" key="2">
    <source>
        <dbReference type="ARBA" id="ARBA00007639"/>
    </source>
</evidence>
<dbReference type="EMBL" id="AUYB01000106">
    <property type="protein sequence ID" value="KZN36674.1"/>
    <property type="molecule type" value="Genomic_DNA"/>
</dbReference>
<dbReference type="AlphaFoldDB" id="A0A166WAH3"/>
<organism evidence="5 6">
    <name type="scientific">Pseudoalteromonas luteoviolacea DSM 6061</name>
    <dbReference type="NCBI Taxonomy" id="1365250"/>
    <lineage>
        <taxon>Bacteria</taxon>
        <taxon>Pseudomonadati</taxon>
        <taxon>Pseudomonadota</taxon>
        <taxon>Gammaproteobacteria</taxon>
        <taxon>Alteromonadales</taxon>
        <taxon>Pseudoalteromonadaceae</taxon>
        <taxon>Pseudoalteromonas</taxon>
    </lineage>
</organism>
<dbReference type="GO" id="GO:0055085">
    <property type="term" value="P:transmembrane transport"/>
    <property type="evidence" value="ECO:0007669"/>
    <property type="project" value="UniProtKB-ARBA"/>
</dbReference>